<evidence type="ECO:0000313" key="2">
    <source>
        <dbReference type="EMBL" id="CRL30650.1"/>
    </source>
</evidence>
<sequence>MVHFQEAERGLAIFQSGVEDRALELSQKRHTSSPGAHQGFSPSQMFARSGWKKDTGKERGRSEGENRL</sequence>
<reference evidence="2 3" key="1">
    <citation type="journal article" date="2014" name="Nat. Commun.">
        <title>Multiple recent horizontal transfers of a large genomic region in cheese making fungi.</title>
        <authorList>
            <person name="Cheeseman K."/>
            <person name="Ropars J."/>
            <person name="Renault P."/>
            <person name="Dupont J."/>
            <person name="Gouzy J."/>
            <person name="Branca A."/>
            <person name="Abraham A.L."/>
            <person name="Ceppi M."/>
            <person name="Conseiller E."/>
            <person name="Debuchy R."/>
            <person name="Malagnac F."/>
            <person name="Goarin A."/>
            <person name="Silar P."/>
            <person name="Lacoste S."/>
            <person name="Sallet E."/>
            <person name="Bensimon A."/>
            <person name="Giraud T."/>
            <person name="Brygoo Y."/>
        </authorList>
    </citation>
    <scope>NUCLEOTIDE SEQUENCE [LARGE SCALE GENOMIC DNA]</scope>
    <source>
        <strain evidence="3">FM 013</strain>
    </source>
</reference>
<organism evidence="2 3">
    <name type="scientific">Penicillium camemberti (strain FM 013)</name>
    <dbReference type="NCBI Taxonomy" id="1429867"/>
    <lineage>
        <taxon>Eukaryota</taxon>
        <taxon>Fungi</taxon>
        <taxon>Dikarya</taxon>
        <taxon>Ascomycota</taxon>
        <taxon>Pezizomycotina</taxon>
        <taxon>Eurotiomycetes</taxon>
        <taxon>Eurotiomycetidae</taxon>
        <taxon>Eurotiales</taxon>
        <taxon>Aspergillaceae</taxon>
        <taxon>Penicillium</taxon>
    </lineage>
</organism>
<dbReference type="AlphaFoldDB" id="A0A0G4PWS9"/>
<feature type="region of interest" description="Disordered" evidence="1">
    <location>
        <begin position="24"/>
        <end position="68"/>
    </location>
</feature>
<gene>
    <name evidence="2" type="ORF">PCAMFM013_S056g000023</name>
</gene>
<evidence type="ECO:0000313" key="3">
    <source>
        <dbReference type="Proteomes" id="UP000053732"/>
    </source>
</evidence>
<evidence type="ECO:0000256" key="1">
    <source>
        <dbReference type="SAM" id="MobiDB-lite"/>
    </source>
</evidence>
<protein>
    <submittedName>
        <fullName evidence="2">Str. FM013</fullName>
    </submittedName>
</protein>
<dbReference type="Proteomes" id="UP000053732">
    <property type="component" value="Unassembled WGS sequence"/>
</dbReference>
<keyword evidence="3" id="KW-1185">Reference proteome</keyword>
<proteinExistence type="predicted"/>
<feature type="compositionally biased region" description="Basic and acidic residues" evidence="1">
    <location>
        <begin position="51"/>
        <end position="68"/>
    </location>
</feature>
<feature type="compositionally biased region" description="Polar residues" evidence="1">
    <location>
        <begin position="32"/>
        <end position="46"/>
    </location>
</feature>
<name>A0A0G4PWS9_PENC3</name>
<dbReference type="EMBL" id="HG793189">
    <property type="protein sequence ID" value="CRL30650.1"/>
    <property type="molecule type" value="Genomic_DNA"/>
</dbReference>
<accession>A0A0G4PWS9</accession>